<accession>A0A6A5JY78</accession>
<reference evidence="2" key="1">
    <citation type="submission" date="2020-01" db="EMBL/GenBank/DDBJ databases">
        <authorList>
            <consortium name="DOE Joint Genome Institute"/>
            <person name="Haridas S."/>
            <person name="Albert R."/>
            <person name="Binder M."/>
            <person name="Bloem J."/>
            <person name="Labutti K."/>
            <person name="Salamov A."/>
            <person name="Andreopoulos B."/>
            <person name="Baker S.E."/>
            <person name="Barry K."/>
            <person name="Bills G."/>
            <person name="Bluhm B.H."/>
            <person name="Cannon C."/>
            <person name="Castanera R."/>
            <person name="Culley D.E."/>
            <person name="Daum C."/>
            <person name="Ezra D."/>
            <person name="Gonzalez J.B."/>
            <person name="Henrissat B."/>
            <person name="Kuo A."/>
            <person name="Liang C."/>
            <person name="Lipzen A."/>
            <person name="Lutzoni F."/>
            <person name="Magnuson J."/>
            <person name="Mondo S."/>
            <person name="Nolan M."/>
            <person name="Ohm R."/>
            <person name="Pangilinan J."/>
            <person name="Park H.-J."/>
            <person name="Ramirez L."/>
            <person name="Alfaro M."/>
            <person name="Sun H."/>
            <person name="Tritt A."/>
            <person name="Yoshinaga Y."/>
            <person name="Zwiers L.-H."/>
            <person name="Turgeon B.G."/>
            <person name="Goodwin S.B."/>
            <person name="Spatafora J.W."/>
            <person name="Crous P.W."/>
            <person name="Grigoriev I.V."/>
        </authorList>
    </citation>
    <scope>NUCLEOTIDE SEQUENCE</scope>
    <source>
        <strain evidence="2">P77</strain>
    </source>
</reference>
<name>A0A6A5JY78_9PLEO</name>
<gene>
    <name evidence="2" type="ORF">BDW02DRAFT_583298</name>
</gene>
<dbReference type="EMBL" id="ML975418">
    <property type="protein sequence ID" value="KAF1829925.1"/>
    <property type="molecule type" value="Genomic_DNA"/>
</dbReference>
<keyword evidence="3" id="KW-1185">Reference proteome</keyword>
<feature type="region of interest" description="Disordered" evidence="1">
    <location>
        <begin position="66"/>
        <end position="149"/>
    </location>
</feature>
<evidence type="ECO:0000256" key="1">
    <source>
        <dbReference type="SAM" id="MobiDB-lite"/>
    </source>
</evidence>
<dbReference type="Proteomes" id="UP000800040">
    <property type="component" value="Unassembled WGS sequence"/>
</dbReference>
<dbReference type="AlphaFoldDB" id="A0A6A5JY78"/>
<feature type="compositionally biased region" description="Basic residues" evidence="1">
    <location>
        <begin position="134"/>
        <end position="143"/>
    </location>
</feature>
<evidence type="ECO:0000313" key="3">
    <source>
        <dbReference type="Proteomes" id="UP000800040"/>
    </source>
</evidence>
<organism evidence="2 3">
    <name type="scientific">Decorospora gaudefroyi</name>
    <dbReference type="NCBI Taxonomy" id="184978"/>
    <lineage>
        <taxon>Eukaryota</taxon>
        <taxon>Fungi</taxon>
        <taxon>Dikarya</taxon>
        <taxon>Ascomycota</taxon>
        <taxon>Pezizomycotina</taxon>
        <taxon>Dothideomycetes</taxon>
        <taxon>Pleosporomycetidae</taxon>
        <taxon>Pleosporales</taxon>
        <taxon>Pleosporineae</taxon>
        <taxon>Pleosporaceae</taxon>
        <taxon>Decorospora</taxon>
    </lineage>
</organism>
<dbReference type="OrthoDB" id="3781481at2759"/>
<proteinExistence type="predicted"/>
<sequence length="187" mass="21170">MYLGTATSIEEHLCLASPQHDMTSPLRSRKIPDAVLRIYEQQYITLPLFAALSKLQDELQATGNTEAPFKRVPYNKTPELSWGRQSPQLTPTPSPLPSPPPKTWHRKLHSFPTPDTSPLREDRASASPTNPPAKKPRRPRHKPASGSLLQSHHVMLRHSRARIGRAQERRFWELDASGRRARRIDGG</sequence>
<evidence type="ECO:0000313" key="2">
    <source>
        <dbReference type="EMBL" id="KAF1829925.1"/>
    </source>
</evidence>
<protein>
    <submittedName>
        <fullName evidence="2">Uncharacterized protein</fullName>
    </submittedName>
</protein>
<feature type="compositionally biased region" description="Pro residues" evidence="1">
    <location>
        <begin position="90"/>
        <end position="102"/>
    </location>
</feature>